<keyword evidence="3" id="KW-0238">DNA-binding</keyword>
<dbReference type="EMBL" id="MKIP01000021">
    <property type="protein sequence ID" value="OLP62672.1"/>
    <property type="molecule type" value="Genomic_DNA"/>
</dbReference>
<dbReference type="Pfam" id="PF03466">
    <property type="entry name" value="LysR_substrate"/>
    <property type="match status" value="1"/>
</dbReference>
<keyword evidence="4" id="KW-0804">Transcription</keyword>
<dbReference type="OrthoDB" id="8052296at2"/>
<evidence type="ECO:0000256" key="4">
    <source>
        <dbReference type="ARBA" id="ARBA00023163"/>
    </source>
</evidence>
<dbReference type="InterPro" id="IPR005119">
    <property type="entry name" value="LysR_subst-bd"/>
</dbReference>
<dbReference type="InterPro" id="IPR036388">
    <property type="entry name" value="WH-like_DNA-bd_sf"/>
</dbReference>
<evidence type="ECO:0000256" key="1">
    <source>
        <dbReference type="ARBA" id="ARBA00009437"/>
    </source>
</evidence>
<dbReference type="Gene3D" id="3.40.190.10">
    <property type="entry name" value="Periplasmic binding protein-like II"/>
    <property type="match status" value="1"/>
</dbReference>
<dbReference type="RefSeq" id="WP_075625363.1">
    <property type="nucleotide sequence ID" value="NZ_FOAM01000033.1"/>
</dbReference>
<dbReference type="AlphaFoldDB" id="A0A1Q9B3P0"/>
<dbReference type="SUPFAM" id="SSF46785">
    <property type="entry name" value="Winged helix' DNA-binding domain"/>
    <property type="match status" value="1"/>
</dbReference>
<keyword evidence="7" id="KW-1185">Reference proteome</keyword>
<dbReference type="GO" id="GO:0006351">
    <property type="term" value="P:DNA-templated transcription"/>
    <property type="evidence" value="ECO:0007669"/>
    <property type="project" value="TreeGrafter"/>
</dbReference>
<dbReference type="PANTHER" id="PTHR30537">
    <property type="entry name" value="HTH-TYPE TRANSCRIPTIONAL REGULATOR"/>
    <property type="match status" value="1"/>
</dbReference>
<dbReference type="PROSITE" id="PS50931">
    <property type="entry name" value="HTH_LYSR"/>
    <property type="match status" value="1"/>
</dbReference>
<evidence type="ECO:0000313" key="7">
    <source>
        <dbReference type="Proteomes" id="UP000186364"/>
    </source>
</evidence>
<dbReference type="InterPro" id="IPR036390">
    <property type="entry name" value="WH_DNA-bd_sf"/>
</dbReference>
<dbReference type="InterPro" id="IPR000847">
    <property type="entry name" value="LysR_HTH_N"/>
</dbReference>
<dbReference type="PANTHER" id="PTHR30537:SF74">
    <property type="entry name" value="HTH-TYPE TRANSCRIPTIONAL REGULATOR TRPI"/>
    <property type="match status" value="1"/>
</dbReference>
<evidence type="ECO:0000256" key="2">
    <source>
        <dbReference type="ARBA" id="ARBA00023015"/>
    </source>
</evidence>
<feature type="domain" description="HTH lysR-type" evidence="5">
    <location>
        <begin position="12"/>
        <end position="69"/>
    </location>
</feature>
<keyword evidence="2" id="KW-0805">Transcription regulation</keyword>
<gene>
    <name evidence="6" type="ORF">BJF93_08975</name>
</gene>
<organism evidence="6 7">
    <name type="scientific">Xaviernesmea oryzae</name>
    <dbReference type="NCBI Taxonomy" id="464029"/>
    <lineage>
        <taxon>Bacteria</taxon>
        <taxon>Pseudomonadati</taxon>
        <taxon>Pseudomonadota</taxon>
        <taxon>Alphaproteobacteria</taxon>
        <taxon>Hyphomicrobiales</taxon>
        <taxon>Rhizobiaceae</taxon>
        <taxon>Rhizobium/Agrobacterium group</taxon>
        <taxon>Xaviernesmea</taxon>
    </lineage>
</organism>
<protein>
    <submittedName>
        <fullName evidence="6">LysR family transcriptional regulator</fullName>
    </submittedName>
</protein>
<accession>A0A1Q9B3P0</accession>
<dbReference type="InterPro" id="IPR058163">
    <property type="entry name" value="LysR-type_TF_proteobact-type"/>
</dbReference>
<evidence type="ECO:0000313" key="6">
    <source>
        <dbReference type="EMBL" id="OLP62672.1"/>
    </source>
</evidence>
<dbReference type="Gene3D" id="1.10.10.10">
    <property type="entry name" value="Winged helix-like DNA-binding domain superfamily/Winged helix DNA-binding domain"/>
    <property type="match status" value="1"/>
</dbReference>
<proteinExistence type="inferred from homology"/>
<dbReference type="GO" id="GO:0043565">
    <property type="term" value="F:sequence-specific DNA binding"/>
    <property type="evidence" value="ECO:0007669"/>
    <property type="project" value="TreeGrafter"/>
</dbReference>
<dbReference type="Pfam" id="PF00126">
    <property type="entry name" value="HTH_1"/>
    <property type="match status" value="1"/>
</dbReference>
<comment type="caution">
    <text evidence="6">The sequence shown here is derived from an EMBL/GenBank/DDBJ whole genome shotgun (WGS) entry which is preliminary data.</text>
</comment>
<reference evidence="6 7" key="1">
    <citation type="submission" date="2016-09" db="EMBL/GenBank/DDBJ databases">
        <title>Rhizobium sp. nov., a novel species isolated from the rice rhizosphere.</title>
        <authorList>
            <person name="Zhao J."/>
            <person name="Zhang X."/>
        </authorList>
    </citation>
    <scope>NUCLEOTIDE SEQUENCE [LARGE SCALE GENOMIC DNA]</scope>
    <source>
        <strain evidence="6 7">1.7048</strain>
    </source>
</reference>
<dbReference type="GO" id="GO:0003700">
    <property type="term" value="F:DNA-binding transcription factor activity"/>
    <property type="evidence" value="ECO:0007669"/>
    <property type="project" value="InterPro"/>
</dbReference>
<name>A0A1Q9B3P0_9HYPH</name>
<dbReference type="Proteomes" id="UP000186364">
    <property type="component" value="Unassembled WGS sequence"/>
</dbReference>
<dbReference type="SUPFAM" id="SSF53850">
    <property type="entry name" value="Periplasmic binding protein-like II"/>
    <property type="match status" value="1"/>
</dbReference>
<evidence type="ECO:0000259" key="5">
    <source>
        <dbReference type="PROSITE" id="PS50931"/>
    </source>
</evidence>
<dbReference type="PRINTS" id="PR00039">
    <property type="entry name" value="HTHLYSR"/>
</dbReference>
<sequence>MSPSASPEEPDVPLNAIRAVIYIAREGSLTRAAKALNTTQSSVSRYLAILEDYLGATIMERRGRRNELTEFGRLFVNTVSEPLDTICYTTQRMRRRSQSQPNRLVVRTSLTTLAYTLLVPNLQSFSSDYGGVIVDLVSSLAMPTSSDSFDVLLTRDLSITEPSDHWEIYNEQLVCVGASHYVGGKERSAIGSMPIITITSRPDILPTWLRGMSLTSKDIQSGARYDHHYLALPAVTTGKSLLVAPEIVVSQLVRDGLLTVIPETRVASGMRYLAFAVDRGNNSELSRAFCRWAMRLCRSATQG</sequence>
<comment type="similarity">
    <text evidence="1">Belongs to the LysR transcriptional regulatory family.</text>
</comment>
<evidence type="ECO:0000256" key="3">
    <source>
        <dbReference type="ARBA" id="ARBA00023125"/>
    </source>
</evidence>